<dbReference type="Proteomes" id="UP001221757">
    <property type="component" value="Unassembled WGS sequence"/>
</dbReference>
<keyword evidence="2" id="KW-1185">Reference proteome</keyword>
<dbReference type="InterPro" id="IPR032675">
    <property type="entry name" value="LRR_dom_sf"/>
</dbReference>
<protein>
    <recommendedName>
        <fullName evidence="3">F-box domain-containing protein</fullName>
    </recommendedName>
</protein>
<dbReference type="EMBL" id="JARKIE010000221">
    <property type="protein sequence ID" value="KAJ7664775.1"/>
    <property type="molecule type" value="Genomic_DNA"/>
</dbReference>
<dbReference type="Gene3D" id="3.80.10.10">
    <property type="entry name" value="Ribonuclease Inhibitor"/>
    <property type="match status" value="1"/>
</dbReference>
<evidence type="ECO:0008006" key="3">
    <source>
        <dbReference type="Google" id="ProtNLM"/>
    </source>
</evidence>
<name>A0AAD7G4B2_MYCRO</name>
<gene>
    <name evidence="1" type="ORF">B0H17DRAFT_1091606</name>
</gene>
<dbReference type="AlphaFoldDB" id="A0AAD7G4B2"/>
<proteinExistence type="predicted"/>
<organism evidence="1 2">
    <name type="scientific">Mycena rosella</name>
    <name type="common">Pink bonnet</name>
    <name type="synonym">Agaricus rosellus</name>
    <dbReference type="NCBI Taxonomy" id="1033263"/>
    <lineage>
        <taxon>Eukaryota</taxon>
        <taxon>Fungi</taxon>
        <taxon>Dikarya</taxon>
        <taxon>Basidiomycota</taxon>
        <taxon>Agaricomycotina</taxon>
        <taxon>Agaricomycetes</taxon>
        <taxon>Agaricomycetidae</taxon>
        <taxon>Agaricales</taxon>
        <taxon>Marasmiineae</taxon>
        <taxon>Mycenaceae</taxon>
        <taxon>Mycena</taxon>
    </lineage>
</organism>
<accession>A0AAD7G4B2</accession>
<sequence length="376" mass="42358">MSTQSEEQPSLPAELTDEIIGWIGASPTPWRDLSSCSLVCKVWLPASRSHLFHSIQITLGKATRWNAFLKSSHLTAYLRHVEILEKPELTRELTYEQAQAQTDKVYELLPHIAQLTTVQSLCVDVISWVPLEDEHVTCLCSAFRNVTHLELRNAKIRDNAQLMHILSHFTLLERVSLARVKRNLRANCPLTSTQSQILYRKAVLGPEDWLCGSYPLTSVRHLELCDIPSSENRLRGQSHAALGRPIIQPSSLFHVSADFVSSIPTHFQPRFNPMLRTVHIILDLDQYSVLRRFFCSLTQVPDGAPYPENASWTWLPLFLSEIPSALESLALDINGELFALNALDWRPSHAHSTGPIQVIAPVVPSEETPPADVHQL</sequence>
<evidence type="ECO:0000313" key="2">
    <source>
        <dbReference type="Proteomes" id="UP001221757"/>
    </source>
</evidence>
<reference evidence="1" key="1">
    <citation type="submission" date="2023-03" db="EMBL/GenBank/DDBJ databases">
        <title>Massive genome expansion in bonnet fungi (Mycena s.s.) driven by repeated elements and novel gene families across ecological guilds.</title>
        <authorList>
            <consortium name="Lawrence Berkeley National Laboratory"/>
            <person name="Harder C.B."/>
            <person name="Miyauchi S."/>
            <person name="Viragh M."/>
            <person name="Kuo A."/>
            <person name="Thoen E."/>
            <person name="Andreopoulos B."/>
            <person name="Lu D."/>
            <person name="Skrede I."/>
            <person name="Drula E."/>
            <person name="Henrissat B."/>
            <person name="Morin E."/>
            <person name="Kohler A."/>
            <person name="Barry K."/>
            <person name="LaButti K."/>
            <person name="Morin E."/>
            <person name="Salamov A."/>
            <person name="Lipzen A."/>
            <person name="Mereny Z."/>
            <person name="Hegedus B."/>
            <person name="Baldrian P."/>
            <person name="Stursova M."/>
            <person name="Weitz H."/>
            <person name="Taylor A."/>
            <person name="Grigoriev I.V."/>
            <person name="Nagy L.G."/>
            <person name="Martin F."/>
            <person name="Kauserud H."/>
        </authorList>
    </citation>
    <scope>NUCLEOTIDE SEQUENCE</scope>
    <source>
        <strain evidence="1">CBHHK067</strain>
    </source>
</reference>
<evidence type="ECO:0000313" key="1">
    <source>
        <dbReference type="EMBL" id="KAJ7664775.1"/>
    </source>
</evidence>
<dbReference type="SUPFAM" id="SSF52047">
    <property type="entry name" value="RNI-like"/>
    <property type="match status" value="1"/>
</dbReference>
<comment type="caution">
    <text evidence="1">The sequence shown here is derived from an EMBL/GenBank/DDBJ whole genome shotgun (WGS) entry which is preliminary data.</text>
</comment>